<evidence type="ECO:0000313" key="3">
    <source>
        <dbReference type="Proteomes" id="UP000190626"/>
    </source>
</evidence>
<dbReference type="InterPro" id="IPR018958">
    <property type="entry name" value="Knr4/Smi1-like_dom"/>
</dbReference>
<dbReference type="Pfam" id="PF09346">
    <property type="entry name" value="SMI1_KNR4"/>
    <property type="match status" value="1"/>
</dbReference>
<dbReference type="Proteomes" id="UP000190626">
    <property type="component" value="Unassembled WGS sequence"/>
</dbReference>
<feature type="domain" description="Knr4/Smi1-like" evidence="1">
    <location>
        <begin position="19"/>
        <end position="131"/>
    </location>
</feature>
<proteinExistence type="predicted"/>
<name>A0A1V4H663_9BACL</name>
<gene>
    <name evidence="2" type="ORF">BC351_14580</name>
</gene>
<comment type="caution">
    <text evidence="2">The sequence shown here is derived from an EMBL/GenBank/DDBJ whole genome shotgun (WGS) entry which is preliminary data.</text>
</comment>
<reference evidence="3" key="1">
    <citation type="submission" date="2016-07" db="EMBL/GenBank/DDBJ databases">
        <authorList>
            <person name="Florea S."/>
            <person name="Webb J.S."/>
            <person name="Jaromczyk J."/>
            <person name="Schardl C.L."/>
        </authorList>
    </citation>
    <scope>NUCLEOTIDE SEQUENCE [LARGE SCALE GENOMIC DNA]</scope>
    <source>
        <strain evidence="3">CY1</strain>
    </source>
</reference>
<dbReference type="SUPFAM" id="SSF160631">
    <property type="entry name" value="SMI1/KNR4-like"/>
    <property type="match status" value="1"/>
</dbReference>
<dbReference type="STRING" id="1469647.BC351_14580"/>
<sequence length="145" mass="16310">MNIFEEISDMFFVEVKDLPASEGDIISLQNFSTIKVPNDYEEMSKIATELEINVKNQMYIRIWSPLGCIEMNEAHRIQKYIPESLAIGDDEGGYVLIYMEGKEGFGLYMVGFGNIDVEDAVLVAPSLRDLLINNIGIDVVMSGYV</sequence>
<evidence type="ECO:0000313" key="2">
    <source>
        <dbReference type="EMBL" id="OPH46706.1"/>
    </source>
</evidence>
<evidence type="ECO:0000259" key="1">
    <source>
        <dbReference type="Pfam" id="PF09346"/>
    </source>
</evidence>
<dbReference type="EMBL" id="MBTG01000073">
    <property type="protein sequence ID" value="OPH46706.1"/>
    <property type="molecule type" value="Genomic_DNA"/>
</dbReference>
<dbReference type="OrthoDB" id="2608740at2"/>
<dbReference type="AlphaFoldDB" id="A0A1V4H663"/>
<keyword evidence="3" id="KW-1185">Reference proteome</keyword>
<protein>
    <submittedName>
        <fullName evidence="2">1,3-beta-glucan synthase regulator</fullName>
    </submittedName>
</protein>
<accession>A0A1V4H663</accession>
<dbReference type="RefSeq" id="WP_079421475.1">
    <property type="nucleotide sequence ID" value="NZ_MBTG01000073.1"/>
</dbReference>
<dbReference type="InterPro" id="IPR037883">
    <property type="entry name" value="Knr4/Smi1-like_sf"/>
</dbReference>
<organism evidence="2 3">
    <name type="scientific">Paenibacillus ferrarius</name>
    <dbReference type="NCBI Taxonomy" id="1469647"/>
    <lineage>
        <taxon>Bacteria</taxon>
        <taxon>Bacillati</taxon>
        <taxon>Bacillota</taxon>
        <taxon>Bacilli</taxon>
        <taxon>Bacillales</taxon>
        <taxon>Paenibacillaceae</taxon>
        <taxon>Paenibacillus</taxon>
    </lineage>
</organism>
<dbReference type="Gene3D" id="3.40.1580.10">
    <property type="entry name" value="SMI1/KNR4-like"/>
    <property type="match status" value="1"/>
</dbReference>